<dbReference type="RefSeq" id="WP_058717233.1">
    <property type="nucleotide sequence ID" value="NZ_LDTC01000081.1"/>
</dbReference>
<organism evidence="1 3">
    <name type="scientific">Sphingomonas sanguinis</name>
    <dbReference type="NCBI Taxonomy" id="33051"/>
    <lineage>
        <taxon>Bacteria</taxon>
        <taxon>Pseudomonadati</taxon>
        <taxon>Pseudomonadota</taxon>
        <taxon>Alphaproteobacteria</taxon>
        <taxon>Sphingomonadales</taxon>
        <taxon>Sphingomonadaceae</taxon>
        <taxon>Sphingomonas</taxon>
    </lineage>
</organism>
<accession>A0A147I8W3</accession>
<evidence type="ECO:0000313" key="1">
    <source>
        <dbReference type="EMBL" id="KTT75670.1"/>
    </source>
</evidence>
<evidence type="ECO:0000313" key="2">
    <source>
        <dbReference type="EMBL" id="KTW11279.1"/>
    </source>
</evidence>
<sequence length="83" mass="9841">MADYDPDDKWQDDWMETIHRVGETLREKHLSNPWPHIPTLPEAIKYLATELWDRGFSQTEIRDAFEGAIRELPPYAAGYERRP</sequence>
<dbReference type="PATRIC" id="fig|33051.3.peg.2931"/>
<dbReference type="AlphaFoldDB" id="A0A147I8W3"/>
<name>A0A147I8W3_9SPHN</name>
<protein>
    <submittedName>
        <fullName evidence="1">Uncharacterized protein</fullName>
    </submittedName>
</protein>
<evidence type="ECO:0000313" key="3">
    <source>
        <dbReference type="Proteomes" id="UP000072867"/>
    </source>
</evidence>
<gene>
    <name evidence="2" type="ORF">NS258_11530</name>
    <name evidence="1" type="ORF">NS319_00850</name>
</gene>
<reference evidence="3 4" key="1">
    <citation type="journal article" date="2016" name="Front. Microbiol.">
        <title>Genomic Resource of Rice Seed Associated Bacteria.</title>
        <authorList>
            <person name="Midha S."/>
            <person name="Bansal K."/>
            <person name="Sharma S."/>
            <person name="Kumar N."/>
            <person name="Patil P.P."/>
            <person name="Chaudhry V."/>
            <person name="Patil P.B."/>
        </authorList>
    </citation>
    <scope>NUCLEOTIDE SEQUENCE [LARGE SCALE GENOMIC DNA]</scope>
    <source>
        <strain evidence="2 4">NS258</strain>
        <strain evidence="1 3">NS319</strain>
    </source>
</reference>
<dbReference type="Proteomes" id="UP000074410">
    <property type="component" value="Unassembled WGS sequence"/>
</dbReference>
<proteinExistence type="predicted"/>
<dbReference type="EMBL" id="LDTD01000006">
    <property type="protein sequence ID" value="KTT75670.1"/>
    <property type="molecule type" value="Genomic_DNA"/>
</dbReference>
<evidence type="ECO:0000313" key="4">
    <source>
        <dbReference type="Proteomes" id="UP000074410"/>
    </source>
</evidence>
<dbReference type="EMBL" id="LDTC01000081">
    <property type="protein sequence ID" value="KTW11279.1"/>
    <property type="molecule type" value="Genomic_DNA"/>
</dbReference>
<dbReference type="Proteomes" id="UP000072867">
    <property type="component" value="Unassembled WGS sequence"/>
</dbReference>
<comment type="caution">
    <text evidence="1">The sequence shown here is derived from an EMBL/GenBank/DDBJ whole genome shotgun (WGS) entry which is preliminary data.</text>
</comment>